<dbReference type="GO" id="GO:0006623">
    <property type="term" value="P:protein targeting to vacuole"/>
    <property type="evidence" value="ECO:0007669"/>
    <property type="project" value="TreeGrafter"/>
</dbReference>
<evidence type="ECO:0000256" key="3">
    <source>
        <dbReference type="ARBA" id="ARBA00015717"/>
    </source>
</evidence>
<dbReference type="PANTHER" id="PTHR22781:SF12">
    <property type="entry name" value="AP-3 COMPLEX SUBUNIT DELTA-1"/>
    <property type="match status" value="1"/>
</dbReference>
<comment type="subcellular location">
    <subcellularLocation>
        <location evidence="1">Endomembrane system</location>
    </subcellularLocation>
</comment>
<dbReference type="SMART" id="SM01354">
    <property type="entry name" value="BLVR"/>
    <property type="match status" value="1"/>
</dbReference>
<feature type="compositionally biased region" description="Basic and acidic residues" evidence="8">
    <location>
        <begin position="676"/>
        <end position="697"/>
    </location>
</feature>
<dbReference type="InterPro" id="IPR058898">
    <property type="entry name" value="Mu_AP3"/>
</dbReference>
<dbReference type="GO" id="GO:0006896">
    <property type="term" value="P:Golgi to vacuole transport"/>
    <property type="evidence" value="ECO:0007669"/>
    <property type="project" value="TreeGrafter"/>
</dbReference>
<dbReference type="GO" id="GO:0098830">
    <property type="term" value="C:presynaptic endosome"/>
    <property type="evidence" value="ECO:0007669"/>
    <property type="project" value="TreeGrafter"/>
</dbReference>
<evidence type="ECO:0000256" key="2">
    <source>
        <dbReference type="ARBA" id="ARBA00006613"/>
    </source>
</evidence>
<evidence type="ECO:0000256" key="1">
    <source>
        <dbReference type="ARBA" id="ARBA00004308"/>
    </source>
</evidence>
<accession>A0A8J2RLI2</accession>
<evidence type="ECO:0000313" key="11">
    <source>
        <dbReference type="Proteomes" id="UP000789390"/>
    </source>
</evidence>
<keyword evidence="4" id="KW-0813">Transport</keyword>
<reference evidence="10" key="1">
    <citation type="submission" date="2021-11" db="EMBL/GenBank/DDBJ databases">
        <authorList>
            <person name="Schell T."/>
        </authorList>
    </citation>
    <scope>NUCLEOTIDE SEQUENCE</scope>
    <source>
        <strain evidence="10">M5</strain>
    </source>
</reference>
<dbReference type="SUPFAM" id="SSF48371">
    <property type="entry name" value="ARM repeat"/>
    <property type="match status" value="1"/>
</dbReference>
<dbReference type="Pfam" id="PF26171">
    <property type="entry name" value="Mu_AP3"/>
    <property type="match status" value="1"/>
</dbReference>
<dbReference type="GO" id="GO:0010008">
    <property type="term" value="C:endosome membrane"/>
    <property type="evidence" value="ECO:0007669"/>
    <property type="project" value="TreeGrafter"/>
</dbReference>
<feature type="compositionally biased region" description="Basic residues" evidence="8">
    <location>
        <begin position="767"/>
        <end position="781"/>
    </location>
</feature>
<evidence type="ECO:0000259" key="9">
    <source>
        <dbReference type="SMART" id="SM01354"/>
    </source>
</evidence>
<sequence length="1211" mass="135720">MALTKLKGNLERILDKNLADLVRGIRNNKENEVKYIAQCIEEIKAELKQENIAVKANAVAKLSYLQMIGYDISWAGFNIIEVMSSNKFTFKRIGYLAASQSFHQDTEVLMLTTNMIRKDLSSQNQYDAGVTLSGLACFINQDLARDLANDLMTLLSSTKPYIRKKAVLLMYKVFLSFPDALRPAFPRLKEKLEDPDPGVQSAAVNVICELARKNPKNYLSLAPIFFKLMTSSTNNWMLIKIIKLFGALTPLEPRLGKKLIEPLTNLIHSTSAMSLLYECINTVIAVLISISTGMPSHSASIQLCVQKLRILIEDSDQNLKYLGLLAMSKILKTHPKSVQAHKDLILLCLDDKDESIRLRALDLLYGMVSKKNLMEIVKKLMVHMDRAEGTQYRDELLSKIIEICSQDNYHFITNFEWYISVLVDLSRMEGLRQGHVVASQLMDVAIRVPAIRPFSVEQMALLLETSSGFAVRGITGQVAFSSMCEVLYAAAWICGEFASHLKEPEAVLECILKSKVTVLPGHIQAVFIHNLMKLYAHILHKSSTPDEKERAQLTLFVLQERLTPFMQSADLEVQERASTAVHVLKVISKLQDASEGDAVNELMQLFQGELNPVAPKAQRKVPLPEGLDLDAWINEPEPESDEEPKADGGSLDIFYKSSTSAPDFRDGYQGEGVYDETEHVQSDDIRQRQQVRRDALRVEQANNPHYLKGSSQARRSPSSSSQLLSPTEEIPVMSINLSVPLQVSASKKLSDKYLELERSKEASSDSKKHRSKRDKKKKKKKDTSDEEEVVENVAPQVISTMELPEGARLSDSEDDGRPQTDPHRALNIDLEDHSYPKEKPVVRVTLEPAATTPPAKIKISKSRNGVEGLKEEKAKRKKTKQEKEDKVAKTKGVNLNDDLDFWLSASNGNEGKEKKVVTKGETTIDETAMSDSKKTVKKKKETKEKKEKKVKKEKKEKKNTKDCDDQNNHLSEITTAPVAIAWKSLVDDKRLIMKYRVVAVPHDEHQVLVPVQLHNRSSKLIHSMIFNVIDSSNARLCRGQHEQDGVELPHKLTSQSRVEIPFAFAVADNTILHQLRGVLTYMTQGENGSVSEKLDFKLQIPSSVFLSSEPISGDQFAELLASQELLSKDKAVCEGIALSQAIDRVSRELSMRLVEMDSSGASASLYCRHSTGHHLCILMKSQADGRLSIYGKSSNPSLVSSVMEEMRQMFA</sequence>
<evidence type="ECO:0000256" key="8">
    <source>
        <dbReference type="SAM" id="MobiDB-lite"/>
    </source>
</evidence>
<name>A0A8J2RLI2_9CRUS</name>
<feature type="region of interest" description="Disordered" evidence="8">
    <location>
        <begin position="927"/>
        <end position="967"/>
    </location>
</feature>
<dbReference type="GO" id="GO:1904115">
    <property type="term" value="C:axon cytoplasm"/>
    <property type="evidence" value="ECO:0007669"/>
    <property type="project" value="GOC"/>
</dbReference>
<feature type="region of interest" description="Disordered" evidence="8">
    <location>
        <begin position="634"/>
        <end position="725"/>
    </location>
</feature>
<dbReference type="GO" id="GO:0043195">
    <property type="term" value="C:terminal bouton"/>
    <property type="evidence" value="ECO:0007669"/>
    <property type="project" value="TreeGrafter"/>
</dbReference>
<evidence type="ECO:0000256" key="4">
    <source>
        <dbReference type="ARBA" id="ARBA00022448"/>
    </source>
</evidence>
<evidence type="ECO:0000256" key="5">
    <source>
        <dbReference type="ARBA" id="ARBA00022737"/>
    </source>
</evidence>
<dbReference type="Gene3D" id="1.25.10.10">
    <property type="entry name" value="Leucine-rich Repeat Variant"/>
    <property type="match status" value="1"/>
</dbReference>
<feature type="compositionally biased region" description="Basic residues" evidence="8">
    <location>
        <begin position="948"/>
        <end position="958"/>
    </location>
</feature>
<gene>
    <name evidence="10" type="ORF">DGAL_LOCUS7717</name>
</gene>
<feature type="compositionally biased region" description="Low complexity" evidence="8">
    <location>
        <begin position="710"/>
        <end position="725"/>
    </location>
</feature>
<dbReference type="GO" id="GO:0016182">
    <property type="term" value="P:synaptic vesicle budding from endosome"/>
    <property type="evidence" value="ECO:0007669"/>
    <property type="project" value="TreeGrafter"/>
</dbReference>
<dbReference type="GO" id="GO:0098943">
    <property type="term" value="P:neurotransmitter receptor transport, postsynaptic endosome to lysosome"/>
    <property type="evidence" value="ECO:0007669"/>
    <property type="project" value="TreeGrafter"/>
</dbReference>
<dbReference type="InterPro" id="IPR017105">
    <property type="entry name" value="AP3_complex_dsu"/>
</dbReference>
<dbReference type="OrthoDB" id="10264595at2759"/>
<dbReference type="InterPro" id="IPR002553">
    <property type="entry name" value="Clathrin/coatomer_adapt-like_N"/>
</dbReference>
<organism evidence="10 11">
    <name type="scientific">Daphnia galeata</name>
    <dbReference type="NCBI Taxonomy" id="27404"/>
    <lineage>
        <taxon>Eukaryota</taxon>
        <taxon>Metazoa</taxon>
        <taxon>Ecdysozoa</taxon>
        <taxon>Arthropoda</taxon>
        <taxon>Crustacea</taxon>
        <taxon>Branchiopoda</taxon>
        <taxon>Diplostraca</taxon>
        <taxon>Cladocera</taxon>
        <taxon>Anomopoda</taxon>
        <taxon>Daphniidae</taxon>
        <taxon>Daphnia</taxon>
    </lineage>
</organism>
<feature type="compositionally biased region" description="Basic and acidic residues" evidence="8">
    <location>
        <begin position="808"/>
        <end position="841"/>
    </location>
</feature>
<dbReference type="InterPro" id="IPR016024">
    <property type="entry name" value="ARM-type_fold"/>
</dbReference>
<dbReference type="AlphaFoldDB" id="A0A8J2RLI2"/>
<feature type="domain" description="AP-3 complex subunit delta" evidence="9">
    <location>
        <begin position="681"/>
        <end position="831"/>
    </location>
</feature>
<dbReference type="GO" id="GO:0030123">
    <property type="term" value="C:AP-3 adaptor complex"/>
    <property type="evidence" value="ECO:0007669"/>
    <property type="project" value="InterPro"/>
</dbReference>
<dbReference type="GO" id="GO:0048490">
    <property type="term" value="P:anterograde synaptic vesicle transport"/>
    <property type="evidence" value="ECO:0007669"/>
    <property type="project" value="TreeGrafter"/>
</dbReference>
<keyword evidence="6" id="KW-0653">Protein transport</keyword>
<proteinExistence type="inferred from homology"/>
<evidence type="ECO:0000313" key="10">
    <source>
        <dbReference type="EMBL" id="CAH0104791.1"/>
    </source>
</evidence>
<keyword evidence="5" id="KW-0677">Repeat</keyword>
<dbReference type="FunFam" id="1.25.10.10:FF:000251">
    <property type="entry name" value="AP-3 complex subunit delta"/>
    <property type="match status" value="1"/>
</dbReference>
<dbReference type="GO" id="GO:0048499">
    <property type="term" value="P:synaptic vesicle membrane organization"/>
    <property type="evidence" value="ECO:0007669"/>
    <property type="project" value="TreeGrafter"/>
</dbReference>
<dbReference type="InterPro" id="IPR011989">
    <property type="entry name" value="ARM-like"/>
</dbReference>
<dbReference type="Pfam" id="PF01602">
    <property type="entry name" value="Adaptin_N"/>
    <property type="match status" value="1"/>
</dbReference>
<evidence type="ECO:0000256" key="7">
    <source>
        <dbReference type="ARBA" id="ARBA00023136"/>
    </source>
</evidence>
<feature type="compositionally biased region" description="Basic and acidic residues" evidence="8">
    <location>
        <begin position="756"/>
        <end position="766"/>
    </location>
</feature>
<dbReference type="Pfam" id="PF06375">
    <property type="entry name" value="AP3D1"/>
    <property type="match status" value="1"/>
</dbReference>
<dbReference type="Proteomes" id="UP000789390">
    <property type="component" value="Unassembled WGS sequence"/>
</dbReference>
<dbReference type="EMBL" id="CAKKLH010000157">
    <property type="protein sequence ID" value="CAH0104791.1"/>
    <property type="molecule type" value="Genomic_DNA"/>
</dbReference>
<comment type="caution">
    <text evidence="10">The sequence shown here is derived from an EMBL/GenBank/DDBJ whole genome shotgun (WGS) entry which is preliminary data.</text>
</comment>
<dbReference type="InterPro" id="IPR010474">
    <property type="entry name" value="AP3D_dom_metazoa"/>
</dbReference>
<keyword evidence="7" id="KW-0472">Membrane</keyword>
<dbReference type="PANTHER" id="PTHR22781">
    <property type="entry name" value="DELTA ADAPTIN-RELATED"/>
    <property type="match status" value="1"/>
</dbReference>
<comment type="similarity">
    <text evidence="2">Belongs to the adaptor complexes large subunit family.</text>
</comment>
<keyword evidence="11" id="KW-1185">Reference proteome</keyword>
<protein>
    <recommendedName>
        <fullName evidence="3">AP-3 complex subunit delta</fullName>
    </recommendedName>
</protein>
<feature type="region of interest" description="Disordered" evidence="8">
    <location>
        <begin position="756"/>
        <end position="889"/>
    </location>
</feature>
<evidence type="ECO:0000256" key="6">
    <source>
        <dbReference type="ARBA" id="ARBA00022927"/>
    </source>
</evidence>